<sequence length="369" mass="40097">MSVRNWLGRKTGRDLEWPTVLLVALVGVLLVTLFVAVSTSGAAFGLFNPSWDGTSEFRGAIEDDPDTELLLLEEAVDYPTDTANESVAFIIAPDEEYDDESIDAIETFLDHGGTLIVLDNRETVNPLLSAIGSDARIEAGVVLDDRHYDNGPAMPVVSPTGEHGYTSDVDRLTLNHAAVVESETATPIVSTSDYAYLAASPSAELDSDSNLTSYPVATVESVSDGEVVVVSDPSIAINAMYETSDNSEFVSNLYTDREYVLLDSSHTGMVPPLIAVRETVRHSPLAHGSLGLFTVVTIAIASSARARGIRAVSRRYLSSRRDDSRPETRERSDEELAATLRNRHPELNDERAHKLIAAFNRSRSKDGDE</sequence>
<accession>A0A5D5AH75</accession>
<keyword evidence="5" id="KW-1185">Reference proteome</keyword>
<feature type="transmembrane region" description="Helical" evidence="2">
    <location>
        <begin position="20"/>
        <end position="47"/>
    </location>
</feature>
<dbReference type="RefSeq" id="WP_149082987.1">
    <property type="nucleotide sequence ID" value="NZ_VTAW01000040.1"/>
</dbReference>
<comment type="caution">
    <text evidence="4">The sequence shown here is derived from an EMBL/GenBank/DDBJ whole genome shotgun (WGS) entry which is preliminary data.</text>
</comment>
<evidence type="ECO:0000256" key="2">
    <source>
        <dbReference type="SAM" id="Phobius"/>
    </source>
</evidence>
<keyword evidence="2" id="KW-0812">Transmembrane</keyword>
<feature type="compositionally biased region" description="Basic and acidic residues" evidence="1">
    <location>
        <begin position="343"/>
        <end position="353"/>
    </location>
</feature>
<gene>
    <name evidence="4" type="ORF">FYC77_18540</name>
</gene>
<evidence type="ECO:0000256" key="1">
    <source>
        <dbReference type="SAM" id="MobiDB-lite"/>
    </source>
</evidence>
<dbReference type="Proteomes" id="UP000324104">
    <property type="component" value="Unassembled WGS sequence"/>
</dbReference>
<organism evidence="4 5">
    <name type="scientific">Natrialba swarupiae</name>
    <dbReference type="NCBI Taxonomy" id="2448032"/>
    <lineage>
        <taxon>Archaea</taxon>
        <taxon>Methanobacteriati</taxon>
        <taxon>Methanobacteriota</taxon>
        <taxon>Stenosarchaea group</taxon>
        <taxon>Halobacteria</taxon>
        <taxon>Halobacteriales</taxon>
        <taxon>Natrialbaceae</taxon>
        <taxon>Natrialba</taxon>
    </lineage>
</organism>
<evidence type="ECO:0000259" key="3">
    <source>
        <dbReference type="Pfam" id="PF14258"/>
    </source>
</evidence>
<evidence type="ECO:0000313" key="4">
    <source>
        <dbReference type="EMBL" id="TYT60484.1"/>
    </source>
</evidence>
<keyword evidence="2" id="KW-0472">Membrane</keyword>
<dbReference type="Pfam" id="PF14258">
    <property type="entry name" value="DUF4350"/>
    <property type="match status" value="1"/>
</dbReference>
<dbReference type="InterPro" id="IPR025646">
    <property type="entry name" value="DUF4350"/>
</dbReference>
<dbReference type="AlphaFoldDB" id="A0A5D5AH75"/>
<feature type="compositionally biased region" description="Basic and acidic residues" evidence="1">
    <location>
        <begin position="319"/>
        <end position="334"/>
    </location>
</feature>
<feature type="region of interest" description="Disordered" evidence="1">
    <location>
        <begin position="315"/>
        <end position="369"/>
    </location>
</feature>
<protein>
    <submittedName>
        <fullName evidence="4">DUF4350 domain-containing protein</fullName>
    </submittedName>
</protein>
<name>A0A5D5AH75_9EURY</name>
<feature type="domain" description="DUF4350" evidence="3">
    <location>
        <begin position="47"/>
        <end position="253"/>
    </location>
</feature>
<dbReference type="EMBL" id="VTAW01000040">
    <property type="protein sequence ID" value="TYT60484.1"/>
    <property type="molecule type" value="Genomic_DNA"/>
</dbReference>
<evidence type="ECO:0000313" key="5">
    <source>
        <dbReference type="Proteomes" id="UP000324104"/>
    </source>
</evidence>
<proteinExistence type="predicted"/>
<keyword evidence="2" id="KW-1133">Transmembrane helix</keyword>
<reference evidence="4 5" key="1">
    <citation type="submission" date="2019-08" db="EMBL/GenBank/DDBJ databases">
        <title>Archaea genome.</title>
        <authorList>
            <person name="Kajale S."/>
            <person name="Shouche Y."/>
            <person name="Deshpande N."/>
            <person name="Sharma A."/>
        </authorList>
    </citation>
    <scope>NUCLEOTIDE SEQUENCE [LARGE SCALE GENOMIC DNA]</scope>
    <source>
        <strain evidence="4 5">ESP3B_9</strain>
    </source>
</reference>